<evidence type="ECO:0000313" key="11">
    <source>
        <dbReference type="Proteomes" id="UP000602057"/>
    </source>
</evidence>
<evidence type="ECO:0000256" key="7">
    <source>
        <dbReference type="PIRSR" id="PIRSR001092-1"/>
    </source>
</evidence>
<dbReference type="RefSeq" id="WP_188215900.1">
    <property type="nucleotide sequence ID" value="NZ_BAABGH010000010.1"/>
</dbReference>
<evidence type="ECO:0000256" key="3">
    <source>
        <dbReference type="ARBA" id="ARBA00012662"/>
    </source>
</evidence>
<evidence type="ECO:0000256" key="1">
    <source>
        <dbReference type="ARBA" id="ARBA00004071"/>
    </source>
</evidence>
<gene>
    <name evidence="10" type="ORF">ICJ84_08265</name>
</gene>
<dbReference type="GO" id="GO:0004560">
    <property type="term" value="F:alpha-L-fucosidase activity"/>
    <property type="evidence" value="ECO:0007669"/>
    <property type="project" value="InterPro"/>
</dbReference>
<keyword evidence="6" id="KW-0326">Glycosidase</keyword>
<dbReference type="Gene3D" id="2.60.40.1180">
    <property type="entry name" value="Golgi alpha-mannosidase II"/>
    <property type="match status" value="1"/>
</dbReference>
<evidence type="ECO:0000256" key="6">
    <source>
        <dbReference type="ARBA" id="ARBA00023295"/>
    </source>
</evidence>
<dbReference type="PIRSF" id="PIRSF001092">
    <property type="entry name" value="Alpha-L-fucosidase"/>
    <property type="match status" value="1"/>
</dbReference>
<reference evidence="10" key="2">
    <citation type="submission" date="2020-09" db="EMBL/GenBank/DDBJ databases">
        <authorList>
            <person name="Wu Z."/>
        </authorList>
    </citation>
    <scope>NUCLEOTIDE SEQUENCE</scope>
    <source>
        <strain evidence="10">SC17</strain>
    </source>
</reference>
<dbReference type="InterPro" id="IPR057739">
    <property type="entry name" value="Glyco_hydro_29_N"/>
</dbReference>
<evidence type="ECO:0000256" key="5">
    <source>
        <dbReference type="ARBA" id="ARBA00022801"/>
    </source>
</evidence>
<proteinExistence type="inferred from homology"/>
<keyword evidence="11" id="KW-1185">Reference proteome</keyword>
<evidence type="ECO:0000256" key="2">
    <source>
        <dbReference type="ARBA" id="ARBA00007951"/>
    </source>
</evidence>
<keyword evidence="5" id="KW-0378">Hydrolase</keyword>
<evidence type="ECO:0000256" key="4">
    <source>
        <dbReference type="ARBA" id="ARBA00022729"/>
    </source>
</evidence>
<dbReference type="EMBL" id="JACVXC010000002">
    <property type="protein sequence ID" value="MBD0835425.1"/>
    <property type="molecule type" value="Genomic_DNA"/>
</dbReference>
<dbReference type="GO" id="GO:0016139">
    <property type="term" value="P:glycoside catabolic process"/>
    <property type="evidence" value="ECO:0007669"/>
    <property type="project" value="TreeGrafter"/>
</dbReference>
<reference evidence="10" key="1">
    <citation type="journal article" date="2013" name="Int. J. Syst. Evol. Microbiol.">
        <title>Aestuariibaculum suncheonense gen. nov., sp. nov., a marine bacterium of the family Flavobacteriaceae isolated from a tidal flat and emended descriptions of the genera Gaetbulibacter and Tamlana.</title>
        <authorList>
            <person name="Jeong S.H."/>
            <person name="Park M.S."/>
            <person name="Jin H.M."/>
            <person name="Lee K."/>
            <person name="Park W."/>
            <person name="Jeon C.O."/>
        </authorList>
    </citation>
    <scope>NUCLEOTIDE SEQUENCE</scope>
    <source>
        <strain evidence="10">SC17</strain>
    </source>
</reference>
<accession>A0A8J6UAZ9</accession>
<dbReference type="EC" id="3.2.1.51" evidence="3"/>
<dbReference type="SMART" id="SM00812">
    <property type="entry name" value="Alpha_L_fucos"/>
    <property type="match status" value="1"/>
</dbReference>
<keyword evidence="4 8" id="KW-0732">Signal</keyword>
<feature type="domain" description="Glycoside hydrolase family 29 N-terminal" evidence="9">
    <location>
        <begin position="21"/>
        <end position="368"/>
    </location>
</feature>
<dbReference type="InterPro" id="IPR013780">
    <property type="entry name" value="Glyco_hydro_b"/>
</dbReference>
<dbReference type="InterPro" id="IPR000933">
    <property type="entry name" value="Glyco_hydro_29"/>
</dbReference>
<comment type="similarity">
    <text evidence="2">Belongs to the glycosyl hydrolase 29 family.</text>
</comment>
<organism evidence="10 11">
    <name type="scientific">Aestuariibaculum suncheonense</name>
    <dbReference type="NCBI Taxonomy" id="1028745"/>
    <lineage>
        <taxon>Bacteria</taxon>
        <taxon>Pseudomonadati</taxon>
        <taxon>Bacteroidota</taxon>
        <taxon>Flavobacteriia</taxon>
        <taxon>Flavobacteriales</taxon>
        <taxon>Flavobacteriaceae</taxon>
    </lineage>
</organism>
<dbReference type="PANTHER" id="PTHR10030:SF37">
    <property type="entry name" value="ALPHA-L-FUCOSIDASE-RELATED"/>
    <property type="match status" value="1"/>
</dbReference>
<feature type="chain" id="PRO_5035247072" description="alpha-L-fucosidase" evidence="8">
    <location>
        <begin position="22"/>
        <end position="476"/>
    </location>
</feature>
<dbReference type="Proteomes" id="UP000602057">
    <property type="component" value="Unassembled WGS sequence"/>
</dbReference>
<dbReference type="PANTHER" id="PTHR10030">
    <property type="entry name" value="ALPHA-L-FUCOSIDASE"/>
    <property type="match status" value="1"/>
</dbReference>
<dbReference type="GO" id="GO:0005764">
    <property type="term" value="C:lysosome"/>
    <property type="evidence" value="ECO:0007669"/>
    <property type="project" value="TreeGrafter"/>
</dbReference>
<dbReference type="InterPro" id="IPR017853">
    <property type="entry name" value="GH"/>
</dbReference>
<evidence type="ECO:0000256" key="8">
    <source>
        <dbReference type="SAM" id="SignalP"/>
    </source>
</evidence>
<evidence type="ECO:0000259" key="9">
    <source>
        <dbReference type="Pfam" id="PF01120"/>
    </source>
</evidence>
<dbReference type="Gene3D" id="3.20.20.80">
    <property type="entry name" value="Glycosidases"/>
    <property type="match status" value="1"/>
</dbReference>
<feature type="site" description="May be important for catalysis" evidence="7">
    <location>
        <position position="298"/>
    </location>
</feature>
<comment type="caution">
    <text evidence="10">The sequence shown here is derived from an EMBL/GenBank/DDBJ whole genome shotgun (WGS) entry which is preliminary data.</text>
</comment>
<dbReference type="AlphaFoldDB" id="A0A8J6UAZ9"/>
<dbReference type="SUPFAM" id="SSF51445">
    <property type="entry name" value="(Trans)glycosidases"/>
    <property type="match status" value="1"/>
</dbReference>
<protein>
    <recommendedName>
        <fullName evidence="3">alpha-L-fucosidase</fullName>
        <ecNumber evidence="3">3.2.1.51</ecNumber>
    </recommendedName>
</protein>
<dbReference type="InterPro" id="IPR016286">
    <property type="entry name" value="FUC_metazoa-typ"/>
</dbReference>
<dbReference type="PRINTS" id="PR00741">
    <property type="entry name" value="GLHYDRLASE29"/>
</dbReference>
<dbReference type="Pfam" id="PF01120">
    <property type="entry name" value="Alpha_L_fucos"/>
    <property type="match status" value="1"/>
</dbReference>
<feature type="signal peptide" evidence="8">
    <location>
        <begin position="1"/>
        <end position="21"/>
    </location>
</feature>
<evidence type="ECO:0000313" key="10">
    <source>
        <dbReference type="EMBL" id="MBD0835425.1"/>
    </source>
</evidence>
<name>A0A8J6UAZ9_9FLAO</name>
<dbReference type="GO" id="GO:0006004">
    <property type="term" value="P:fucose metabolic process"/>
    <property type="evidence" value="ECO:0007669"/>
    <property type="project" value="InterPro"/>
</dbReference>
<sequence>MKKILLTCLIFIIGVTGQLHAQEESEKEVKYGQITELPRQDDAMKKWRSNRFGQFIHWGLYAIPGGVWKGKTYEYAAEFLKSSAGISTATWDSLQYQFNPIKFNAMAWAKMAKAMGVKYATITTKHHEGFCLWPSEYTDFDIENTPYGKDLLGEFIEAYNAEGIDVSLYYSVLDWHHPDWRYKLNSEEDKEAFERLKIFTKNQLLELLDRYPTVKGLWFDGTWDQCWKDNGQFSYELEKKLKEKHPGLVVNSRMRADEYGSRHFDSNGVLMGDYESGYERRLPNPWDIEVTKNDWECCMTIPENQWGYHKDWTLTHIKTANELIEMLVQCTSQNGNFLLNFGPTGEGDFREEEVKLAKEIGDWMDDNSSAIYNCGYAGLKKQGWGYFTQNNDSETTINMVVFNKPINGKYRVKLNKGSVIKKAYLLSKPDKALDLEEISNGEYFIEAKKVKTKDPFVIIIELENKDSKKFHQKALT</sequence>
<comment type="function">
    <text evidence="1">Alpha-L-fucosidase is responsible for hydrolyzing the alpha-1,6-linked fucose joined to the reducing-end N-acetylglucosamine of the carbohydrate moieties of glycoproteins.</text>
</comment>